<accession>Q5NBT5</accession>
<keyword evidence="1" id="KW-0378">Hydrolase</keyword>
<dbReference type="EMBL" id="AP000492">
    <property type="protein sequence ID" value="BAD81071.1"/>
    <property type="molecule type" value="Genomic_DNA"/>
</dbReference>
<dbReference type="AlphaFoldDB" id="Q5NBT5"/>
<evidence type="ECO:0000313" key="2">
    <source>
        <dbReference type="EMBL" id="BAE95790.1"/>
    </source>
</evidence>
<name>Q5NBT5_ORYSJ</name>
<proteinExistence type="predicted"/>
<dbReference type="Proteomes" id="UP000000763">
    <property type="component" value="Chromosome 1"/>
</dbReference>
<protein>
    <submittedName>
        <fullName evidence="1">Ulp1 protease-like</fullName>
    </submittedName>
</protein>
<gene>
    <name evidence="1" type="ORF">P0705D01.18</name>
    <name evidence="2" type="ORF">P0711E10.8</name>
</gene>
<reference evidence="3" key="2">
    <citation type="journal article" date="2005" name="Nature">
        <title>The map-based sequence of the rice genome.</title>
        <authorList>
            <consortium name="International rice genome sequencing project (IRGSP)"/>
            <person name="Matsumoto T."/>
            <person name="Wu J."/>
            <person name="Kanamori H."/>
            <person name="Katayose Y."/>
            <person name="Fujisawa M."/>
            <person name="Namiki N."/>
            <person name="Mizuno H."/>
            <person name="Yamamoto K."/>
            <person name="Antonio B.A."/>
            <person name="Baba T."/>
            <person name="Sakata K."/>
            <person name="Nagamura Y."/>
            <person name="Aoki H."/>
            <person name="Arikawa K."/>
            <person name="Arita K."/>
            <person name="Bito T."/>
            <person name="Chiden Y."/>
            <person name="Fujitsuka N."/>
            <person name="Fukunaka R."/>
            <person name="Hamada M."/>
            <person name="Harada C."/>
            <person name="Hayashi A."/>
            <person name="Hijishita S."/>
            <person name="Honda M."/>
            <person name="Hosokawa S."/>
            <person name="Ichikawa Y."/>
            <person name="Idonuma A."/>
            <person name="Iijima M."/>
            <person name="Ikeda M."/>
            <person name="Ikeno M."/>
            <person name="Ito K."/>
            <person name="Ito S."/>
            <person name="Ito T."/>
            <person name="Ito Y."/>
            <person name="Ito Y."/>
            <person name="Iwabuchi A."/>
            <person name="Kamiya K."/>
            <person name="Karasawa W."/>
            <person name="Kurita K."/>
            <person name="Katagiri S."/>
            <person name="Kikuta A."/>
            <person name="Kobayashi H."/>
            <person name="Kobayashi N."/>
            <person name="Machita K."/>
            <person name="Maehara T."/>
            <person name="Masukawa M."/>
            <person name="Mizubayashi T."/>
            <person name="Mukai Y."/>
            <person name="Nagasaki H."/>
            <person name="Nagata Y."/>
            <person name="Naito S."/>
            <person name="Nakashima M."/>
            <person name="Nakama Y."/>
            <person name="Nakamichi Y."/>
            <person name="Nakamura M."/>
            <person name="Meguro A."/>
            <person name="Negishi M."/>
            <person name="Ohta I."/>
            <person name="Ohta T."/>
            <person name="Okamoto M."/>
            <person name="Ono N."/>
            <person name="Saji S."/>
            <person name="Sakaguchi M."/>
            <person name="Sakai K."/>
            <person name="Shibata M."/>
            <person name="Shimokawa T."/>
            <person name="Song J."/>
            <person name="Takazaki Y."/>
            <person name="Terasawa K."/>
            <person name="Tsugane M."/>
            <person name="Tsuji K."/>
            <person name="Ueda S."/>
            <person name="Waki K."/>
            <person name="Yamagata H."/>
            <person name="Yamamoto M."/>
            <person name="Yamamoto S."/>
            <person name="Yamane H."/>
            <person name="Yoshiki S."/>
            <person name="Yoshihara R."/>
            <person name="Yukawa K."/>
            <person name="Zhong H."/>
            <person name="Yano M."/>
            <person name="Yuan Q."/>
            <person name="Ouyang S."/>
            <person name="Liu J."/>
            <person name="Jones K.M."/>
            <person name="Gansberger K."/>
            <person name="Moffat K."/>
            <person name="Hill J."/>
            <person name="Bera J."/>
            <person name="Fadrosh D."/>
            <person name="Jin S."/>
            <person name="Johri S."/>
            <person name="Kim M."/>
            <person name="Overton L."/>
            <person name="Reardon M."/>
            <person name="Tsitrin T."/>
            <person name="Vuong H."/>
            <person name="Weaver B."/>
            <person name="Ciecko A."/>
            <person name="Tallon L."/>
            <person name="Jackson J."/>
            <person name="Pai G."/>
            <person name="Aken S.V."/>
            <person name="Utterback T."/>
            <person name="Reidmuller S."/>
            <person name="Feldblyum T."/>
            <person name="Hsiao J."/>
            <person name="Zismann V."/>
            <person name="Iobst S."/>
            <person name="de Vazeille A.R."/>
            <person name="Buell C.R."/>
            <person name="Ying K."/>
            <person name="Li Y."/>
            <person name="Lu T."/>
            <person name="Huang Y."/>
            <person name="Zhao Q."/>
            <person name="Feng Q."/>
            <person name="Zhang L."/>
            <person name="Zhu J."/>
            <person name="Weng Q."/>
            <person name="Mu J."/>
            <person name="Lu Y."/>
            <person name="Fan D."/>
            <person name="Liu Y."/>
            <person name="Guan J."/>
            <person name="Zhang Y."/>
            <person name="Yu S."/>
            <person name="Liu X."/>
            <person name="Zhang Y."/>
            <person name="Hong G."/>
            <person name="Han B."/>
            <person name="Choisne N."/>
            <person name="Demange N."/>
            <person name="Orjeda G."/>
            <person name="Samain S."/>
            <person name="Cattolico L."/>
            <person name="Pelletier E."/>
            <person name="Couloux A."/>
            <person name="Segurens B."/>
            <person name="Wincker P."/>
            <person name="D'Hont A."/>
            <person name="Scarpelli C."/>
            <person name="Weissenbach J."/>
            <person name="Salanoubat M."/>
            <person name="Quetier F."/>
            <person name="Yu Y."/>
            <person name="Kim H.R."/>
            <person name="Rambo T."/>
            <person name="Currie J."/>
            <person name="Collura K."/>
            <person name="Luo M."/>
            <person name="Yang T."/>
            <person name="Ammiraju J.S.S."/>
            <person name="Engler F."/>
            <person name="Soderlund C."/>
            <person name="Wing R.A."/>
            <person name="Palmer L.E."/>
            <person name="de la Bastide M."/>
            <person name="Spiegel L."/>
            <person name="Nascimento L."/>
            <person name="Zutavern T."/>
            <person name="O'Shaughnessy A."/>
            <person name="Dike S."/>
            <person name="Dedhia N."/>
            <person name="Preston R."/>
            <person name="Balija V."/>
            <person name="McCombie W.R."/>
            <person name="Chow T."/>
            <person name="Chen H."/>
            <person name="Chung M."/>
            <person name="Chen C."/>
            <person name="Shaw J."/>
            <person name="Wu H."/>
            <person name="Hsiao K."/>
            <person name="Chao Y."/>
            <person name="Chu M."/>
            <person name="Cheng C."/>
            <person name="Hour A."/>
            <person name="Lee P."/>
            <person name="Lin S."/>
            <person name="Lin Y."/>
            <person name="Liou J."/>
            <person name="Liu S."/>
            <person name="Hsing Y."/>
            <person name="Raghuvanshi S."/>
            <person name="Mohanty A."/>
            <person name="Bharti A.K."/>
            <person name="Gaur A."/>
            <person name="Gupta V."/>
            <person name="Kumar D."/>
            <person name="Ravi V."/>
            <person name="Vij S."/>
            <person name="Kapur A."/>
            <person name="Khurana P."/>
            <person name="Khurana P."/>
            <person name="Khurana J.P."/>
            <person name="Tyagi A.K."/>
            <person name="Gaikwad K."/>
            <person name="Singh A."/>
            <person name="Dalal V."/>
            <person name="Srivastava S."/>
            <person name="Dixit A."/>
            <person name="Pal A.K."/>
            <person name="Ghazi I.A."/>
            <person name="Yadav M."/>
            <person name="Pandit A."/>
            <person name="Bhargava A."/>
            <person name="Sureshbabu K."/>
            <person name="Batra K."/>
            <person name="Sharma T.R."/>
            <person name="Mohapatra T."/>
            <person name="Singh N.K."/>
            <person name="Messing J."/>
            <person name="Nelson A.B."/>
            <person name="Fuks G."/>
            <person name="Kavchok S."/>
            <person name="Keizer G."/>
            <person name="Linton E."/>
            <person name="Llaca V."/>
            <person name="Song R."/>
            <person name="Tanyolac B."/>
            <person name="Young S."/>
            <person name="Ho-Il K."/>
            <person name="Hahn J.H."/>
            <person name="Sangsakoo G."/>
            <person name="Vanavichit A."/>
            <person name="de Mattos Luiz.A.T."/>
            <person name="Zimmer P.D."/>
            <person name="Malone G."/>
            <person name="Dellagostin O."/>
            <person name="de Oliveira A.C."/>
            <person name="Bevan M."/>
            <person name="Bancroft I."/>
            <person name="Minx P."/>
            <person name="Cordum H."/>
            <person name="Wilson R."/>
            <person name="Cheng Z."/>
            <person name="Jin W."/>
            <person name="Jiang J."/>
            <person name="Leong S.A."/>
            <person name="Iwama H."/>
            <person name="Gojobori T."/>
            <person name="Itoh T."/>
            <person name="Niimura Y."/>
            <person name="Fujii Y."/>
            <person name="Habara T."/>
            <person name="Sakai H."/>
            <person name="Sato Y."/>
            <person name="Wilson G."/>
            <person name="Kumar K."/>
            <person name="McCouch S."/>
            <person name="Juretic N."/>
            <person name="Hoen D."/>
            <person name="Wright S."/>
            <person name="Bruskiewich R."/>
            <person name="Bureau T."/>
            <person name="Miyao A."/>
            <person name="Hirochika H."/>
            <person name="Nishikawa T."/>
            <person name="Kadowaki K."/>
            <person name="Sugiura M."/>
            <person name="Burr B."/>
            <person name="Sasaki T."/>
        </authorList>
    </citation>
    <scope>NUCLEOTIDE SEQUENCE [LARGE SCALE GENOMIC DNA]</scope>
    <source>
        <strain evidence="3">cv. Nipponbare</strain>
    </source>
</reference>
<dbReference type="EMBL" id="AP000570">
    <property type="protein sequence ID" value="BAE95790.1"/>
    <property type="molecule type" value="Genomic_DNA"/>
</dbReference>
<evidence type="ECO:0000313" key="3">
    <source>
        <dbReference type="Proteomes" id="UP000000763"/>
    </source>
</evidence>
<keyword evidence="1" id="KW-0645">Protease</keyword>
<dbReference type="GO" id="GO:0008233">
    <property type="term" value="F:peptidase activity"/>
    <property type="evidence" value="ECO:0007669"/>
    <property type="project" value="UniProtKB-KW"/>
</dbReference>
<reference evidence="3" key="3">
    <citation type="journal article" date="2008" name="Nucleic Acids Res.">
        <title>The rice annotation project database (RAP-DB): 2008 update.</title>
        <authorList>
            <consortium name="The rice annotation project (RAP)"/>
        </authorList>
    </citation>
    <scope>GENOME REANNOTATION</scope>
    <source>
        <strain evidence="3">cv. Nipponbare</strain>
    </source>
</reference>
<organism evidence="1">
    <name type="scientific">Oryza sativa subsp. japonica</name>
    <name type="common">Rice</name>
    <dbReference type="NCBI Taxonomy" id="39947"/>
    <lineage>
        <taxon>Eukaryota</taxon>
        <taxon>Viridiplantae</taxon>
        <taxon>Streptophyta</taxon>
        <taxon>Embryophyta</taxon>
        <taxon>Tracheophyta</taxon>
        <taxon>Spermatophyta</taxon>
        <taxon>Magnoliopsida</taxon>
        <taxon>Liliopsida</taxon>
        <taxon>Poales</taxon>
        <taxon>Poaceae</taxon>
        <taxon>BOP clade</taxon>
        <taxon>Oryzoideae</taxon>
        <taxon>Oryzeae</taxon>
        <taxon>Oryzinae</taxon>
        <taxon>Oryza</taxon>
        <taxon>Oryza sativa</taxon>
    </lineage>
</organism>
<evidence type="ECO:0000313" key="1">
    <source>
        <dbReference type="EMBL" id="BAD81071.1"/>
    </source>
</evidence>
<dbReference type="GO" id="GO:0006508">
    <property type="term" value="P:proteolysis"/>
    <property type="evidence" value="ECO:0007669"/>
    <property type="project" value="UniProtKB-KW"/>
</dbReference>
<dbReference type="Proteomes" id="UP000817658">
    <property type="component" value="Chromosome 1"/>
</dbReference>
<reference evidence="1" key="1">
    <citation type="journal article" date="2002" name="Nature">
        <title>The genome sequence and structure of rice chromosome 1.</title>
        <authorList>
            <person name="Sasaki T."/>
            <person name="Matsumoto T."/>
            <person name="Yamamoto K."/>
            <person name="Sakata K."/>
            <person name="Baba T."/>
            <person name="Katayose Y."/>
            <person name="Wu J."/>
            <person name="Niimura Y."/>
            <person name="Cheng Z."/>
            <person name="Nagamura Y."/>
            <person name="Antonio B.A."/>
            <person name="Kanamori H."/>
            <person name="Hosokawa S."/>
            <person name="Masukawa M."/>
            <person name="Arikawa K."/>
            <person name="Chiden Y."/>
            <person name="Hayashi M."/>
            <person name="Okamoto M."/>
            <person name="Ando T."/>
            <person name="Aoki H."/>
            <person name="Arita K."/>
            <person name="Hamada M."/>
            <person name="Harada C."/>
            <person name="Hijishita S."/>
            <person name="Honda M."/>
            <person name="Ichikawa Y."/>
            <person name="Idonuma A."/>
            <person name="Iijima M."/>
            <person name="Ikeda M."/>
            <person name="Ikeno M."/>
            <person name="Itoh S."/>
            <person name="Itoh T."/>
            <person name="Itoh Y."/>
            <person name="Itoh Y."/>
            <person name="Iwabuchi A."/>
            <person name="Kamiya K."/>
            <person name="Karasawa W."/>
            <person name="Katagiri S."/>
            <person name="Kikuta A."/>
            <person name="Kobayashi N."/>
            <person name="Kono I."/>
            <person name="Machita K."/>
            <person name="Maehara T."/>
            <person name="Mizuno H."/>
            <person name="Mizubayashi T."/>
            <person name="Mukai Y."/>
            <person name="Nagasaki H."/>
            <person name="Nakashima M."/>
            <person name="Nakama Y."/>
            <person name="Nakamichi Y."/>
            <person name="Nakamura M."/>
            <person name="Namiki N."/>
            <person name="Negishi M."/>
            <person name="Ohta I."/>
            <person name="Ono N."/>
            <person name="Saji S."/>
            <person name="Sakai K."/>
            <person name="Shibata M."/>
            <person name="Shimokawa T."/>
            <person name="Shomura A."/>
            <person name="Song J."/>
            <person name="Takazaki Y."/>
            <person name="Terasawa K."/>
            <person name="Tsuji K."/>
            <person name="Waki K."/>
            <person name="Yamagata H."/>
            <person name="Yamane H."/>
            <person name="Yoshiki S."/>
            <person name="Yoshihara R."/>
            <person name="Yukawa K."/>
            <person name="Zhong H."/>
            <person name="Iwama H."/>
            <person name="Endo T."/>
            <person name="Ito H."/>
            <person name="Hahn J.H."/>
            <person name="Kim H.I."/>
            <person name="Eun M.Y."/>
            <person name="Yano M."/>
            <person name="Jiang J."/>
            <person name="Gojobori T."/>
        </authorList>
    </citation>
    <scope>NUCLEOTIDE SEQUENCE</scope>
</reference>
<sequence>MDSPTTSYSTTSAIGTIIVIDNLVYRDYPTLKLRGVPKDVRSYDVERVRNKEQLSTRVGYGRVHSIIENILDKCGDIAPNLPTKTDDLSHSIGHGWTTREKVVNG</sequence>